<proteinExistence type="predicted"/>
<evidence type="ECO:0000313" key="2">
    <source>
        <dbReference type="Proteomes" id="UP000017938"/>
    </source>
</evidence>
<dbReference type="Proteomes" id="UP000017938">
    <property type="component" value="Unassembled WGS sequence"/>
</dbReference>
<accession>R6V1F3</accession>
<comment type="caution">
    <text evidence="1">The sequence shown here is derived from an EMBL/GenBank/DDBJ whole genome shotgun (WGS) entry which is preliminary data.</text>
</comment>
<evidence type="ECO:0008006" key="3">
    <source>
        <dbReference type="Google" id="ProtNLM"/>
    </source>
</evidence>
<protein>
    <recommendedName>
        <fullName evidence="3">Nitrogen fixation protein</fullName>
    </recommendedName>
</protein>
<organism evidence="1 2">
    <name type="scientific">Candidatus Colimorpha enterica</name>
    <dbReference type="NCBI Taxonomy" id="3083063"/>
    <lineage>
        <taxon>Bacteria</taxon>
        <taxon>Pseudomonadati</taxon>
        <taxon>Bacteroidota</taxon>
        <taxon>Bacteroidia</taxon>
        <taxon>Bacteroidales</taxon>
        <taxon>Candidatus Colimorpha</taxon>
    </lineage>
</organism>
<dbReference type="AlphaFoldDB" id="R6V1F3"/>
<name>R6V1F3_9BACT</name>
<gene>
    <name evidence="1" type="ORF">BN580_02174</name>
</gene>
<dbReference type="EMBL" id="CBFW010000384">
    <property type="protein sequence ID" value="CDC76612.1"/>
    <property type="molecule type" value="Genomic_DNA"/>
</dbReference>
<reference evidence="1" key="1">
    <citation type="submission" date="2012-11" db="EMBL/GenBank/DDBJ databases">
        <title>Dependencies among metagenomic species, viruses, plasmids and units of genetic variation.</title>
        <authorList>
            <person name="Nielsen H.B."/>
            <person name="Almeida M."/>
            <person name="Juncker A.S."/>
            <person name="Rasmussen S."/>
            <person name="Li J."/>
            <person name="Sunagawa S."/>
            <person name="Plichta D."/>
            <person name="Gautier L."/>
            <person name="Le Chatelier E."/>
            <person name="Peletier E."/>
            <person name="Bonde I."/>
            <person name="Nielsen T."/>
            <person name="Manichanh C."/>
            <person name="Arumugam M."/>
            <person name="Batto J."/>
            <person name="Santos M.B.Q.D."/>
            <person name="Blom N."/>
            <person name="Borruel N."/>
            <person name="Burgdorf K.S."/>
            <person name="Boumezbeur F."/>
            <person name="Casellas F."/>
            <person name="Dore J."/>
            <person name="Guarner F."/>
            <person name="Hansen T."/>
            <person name="Hildebrand F."/>
            <person name="Kaas R.S."/>
            <person name="Kennedy S."/>
            <person name="Kristiansen K."/>
            <person name="Kultima J.R."/>
            <person name="Leonard P."/>
            <person name="Levenez F."/>
            <person name="Lund O."/>
            <person name="Moumen B."/>
            <person name="Le Paslier D."/>
            <person name="Pons N."/>
            <person name="Pedersen O."/>
            <person name="Prifti E."/>
            <person name="Qin J."/>
            <person name="Raes J."/>
            <person name="Tap J."/>
            <person name="Tims S."/>
            <person name="Ussery D.W."/>
            <person name="Yamada T."/>
            <person name="MetaHit consortium"/>
            <person name="Renault P."/>
            <person name="Sicheritz-Ponten T."/>
            <person name="Bork P."/>
            <person name="Wang J."/>
            <person name="Brunak S."/>
            <person name="Ehrlich S.D."/>
        </authorList>
    </citation>
    <scope>NUCLEOTIDE SEQUENCE [LARGE SCALE GENOMIC DNA]</scope>
</reference>
<evidence type="ECO:0000313" key="1">
    <source>
        <dbReference type="EMBL" id="CDC76612.1"/>
    </source>
</evidence>
<sequence>MNKNTNPMNDIINDFTEKFGYNKVQMTFRDVKEGMDSYFGLISMTTELIKLIREEETLRKHHRAYLHVREAILEGSNELMAYINAQLMKCGEGKRFSYIPKSEYIDNYPFAEAEDDEDEETVTISKEQYEDMIDDLLTMAELIDMVSDMRTKDFRFIQEMAKFMPAYAEYEKSRLSLYREAAKEAEAILDRWEDEIDDGYEPEEYFSD</sequence>
<dbReference type="STRING" id="1263015.BN580_02174"/>